<feature type="domain" description="OBG-type G" evidence="4">
    <location>
        <begin position="22"/>
        <end position="287"/>
    </location>
</feature>
<evidence type="ECO:0000256" key="2">
    <source>
        <dbReference type="ARBA" id="ARBA00022840"/>
    </source>
</evidence>
<dbReference type="InterPro" id="IPR006073">
    <property type="entry name" value="GTP-bd"/>
</dbReference>
<dbReference type="EMBL" id="BRPK01000008">
    <property type="protein sequence ID" value="GLB40666.1"/>
    <property type="molecule type" value="Genomic_DNA"/>
</dbReference>
<dbReference type="AlphaFoldDB" id="A0A9P3PSV8"/>
<name>A0A9P3PSV8_LYOSH</name>
<dbReference type="GO" id="GO:0005524">
    <property type="term" value="F:ATP binding"/>
    <property type="evidence" value="ECO:0007669"/>
    <property type="project" value="UniProtKB-UniRule"/>
</dbReference>
<dbReference type="OrthoDB" id="424823at2759"/>
<dbReference type="Gene3D" id="3.40.50.300">
    <property type="entry name" value="P-loop containing nucleotide triphosphate hydrolases"/>
    <property type="match status" value="1"/>
</dbReference>
<keyword evidence="3" id="KW-0963">Cytoplasm</keyword>
<dbReference type="GO" id="GO:0016887">
    <property type="term" value="F:ATP hydrolysis activity"/>
    <property type="evidence" value="ECO:0007669"/>
    <property type="project" value="UniProtKB-UniRule"/>
</dbReference>
<evidence type="ECO:0000259" key="5">
    <source>
        <dbReference type="PROSITE" id="PS51880"/>
    </source>
</evidence>
<reference evidence="6" key="1">
    <citation type="submission" date="2022-07" db="EMBL/GenBank/DDBJ databases">
        <title>The genome of Lyophyllum shimeji provides insight into the initial evolution of ectomycorrhizal fungal genome.</title>
        <authorList>
            <person name="Kobayashi Y."/>
            <person name="Shibata T."/>
            <person name="Hirakawa H."/>
            <person name="Shigenobu S."/>
            <person name="Nishiyama T."/>
            <person name="Yamada A."/>
            <person name="Hasebe M."/>
            <person name="Kawaguchi M."/>
        </authorList>
    </citation>
    <scope>NUCLEOTIDE SEQUENCE</scope>
    <source>
        <strain evidence="6">AT787</strain>
    </source>
</reference>
<keyword evidence="1 3" id="KW-0547">Nucleotide-binding</keyword>
<dbReference type="PANTHER" id="PTHR23305:SF11">
    <property type="entry name" value="OBG-LIKE ATPASE 1"/>
    <property type="match status" value="1"/>
</dbReference>
<dbReference type="PROSITE" id="PS51710">
    <property type="entry name" value="G_OBG"/>
    <property type="match status" value="1"/>
</dbReference>
<feature type="domain" description="TGS" evidence="5">
    <location>
        <begin position="308"/>
        <end position="391"/>
    </location>
</feature>
<dbReference type="GO" id="GO:0043023">
    <property type="term" value="F:ribosomal large subunit binding"/>
    <property type="evidence" value="ECO:0007669"/>
    <property type="project" value="UniProtKB-UniRule"/>
</dbReference>
<keyword evidence="2 3" id="KW-0067">ATP-binding</keyword>
<accession>A0A9P3PSV8</accession>
<dbReference type="FunFam" id="3.10.20.30:FF:000001">
    <property type="entry name" value="Ribosome-binding ATPase YchF"/>
    <property type="match status" value="1"/>
</dbReference>
<dbReference type="GO" id="GO:0005525">
    <property type="term" value="F:GTP binding"/>
    <property type="evidence" value="ECO:0007669"/>
    <property type="project" value="InterPro"/>
</dbReference>
<dbReference type="SUPFAM" id="SSF81271">
    <property type="entry name" value="TGS-like"/>
    <property type="match status" value="1"/>
</dbReference>
<dbReference type="FunFam" id="1.10.150.300:FF:000001">
    <property type="entry name" value="Ribosome-binding ATPase YchF"/>
    <property type="match status" value="1"/>
</dbReference>
<dbReference type="InterPro" id="IPR004095">
    <property type="entry name" value="TGS"/>
</dbReference>
<feature type="binding site" evidence="3">
    <location>
        <begin position="31"/>
        <end position="36"/>
    </location>
    <ligand>
        <name>ATP</name>
        <dbReference type="ChEBI" id="CHEBI:30616"/>
    </ligand>
</feature>
<dbReference type="NCBIfam" id="TIGR00092">
    <property type="entry name" value="redox-regulated ATPase YchF"/>
    <property type="match status" value="1"/>
</dbReference>
<organism evidence="6 7">
    <name type="scientific">Lyophyllum shimeji</name>
    <name type="common">Hon-shimeji</name>
    <name type="synonym">Tricholoma shimeji</name>
    <dbReference type="NCBI Taxonomy" id="47721"/>
    <lineage>
        <taxon>Eukaryota</taxon>
        <taxon>Fungi</taxon>
        <taxon>Dikarya</taxon>
        <taxon>Basidiomycota</taxon>
        <taxon>Agaricomycotina</taxon>
        <taxon>Agaricomycetes</taxon>
        <taxon>Agaricomycetidae</taxon>
        <taxon>Agaricales</taxon>
        <taxon>Tricholomatineae</taxon>
        <taxon>Lyophyllaceae</taxon>
        <taxon>Lyophyllum</taxon>
    </lineage>
</organism>
<evidence type="ECO:0000256" key="1">
    <source>
        <dbReference type="ARBA" id="ARBA00022741"/>
    </source>
</evidence>
<dbReference type="InterPro" id="IPR027417">
    <property type="entry name" value="P-loop_NTPase"/>
</dbReference>
<dbReference type="Pfam" id="PF06071">
    <property type="entry name" value="YchF-GTPase_C"/>
    <property type="match status" value="1"/>
</dbReference>
<comment type="caution">
    <text evidence="6">The sequence shown here is derived from an EMBL/GenBank/DDBJ whole genome shotgun (WGS) entry which is preliminary data.</text>
</comment>
<keyword evidence="3" id="KW-0378">Hydrolase</keyword>
<dbReference type="CDD" id="cd01900">
    <property type="entry name" value="YchF"/>
    <property type="match status" value="1"/>
</dbReference>
<evidence type="ECO:0000313" key="6">
    <source>
        <dbReference type="EMBL" id="GLB40666.1"/>
    </source>
</evidence>
<dbReference type="InterPro" id="IPR013029">
    <property type="entry name" value="YchF_C"/>
</dbReference>
<dbReference type="InterPro" id="IPR012675">
    <property type="entry name" value="Beta-grasp_dom_sf"/>
</dbReference>
<dbReference type="Pfam" id="PF01926">
    <property type="entry name" value="MMR_HSR1"/>
    <property type="match status" value="1"/>
</dbReference>
<dbReference type="Proteomes" id="UP001063166">
    <property type="component" value="Unassembled WGS sequence"/>
</dbReference>
<keyword evidence="7" id="KW-1185">Reference proteome</keyword>
<dbReference type="GO" id="GO:0005737">
    <property type="term" value="C:cytoplasm"/>
    <property type="evidence" value="ECO:0007669"/>
    <property type="project" value="UniProtKB-SubCell"/>
</dbReference>
<dbReference type="PANTHER" id="PTHR23305">
    <property type="entry name" value="OBG GTPASE FAMILY"/>
    <property type="match status" value="1"/>
</dbReference>
<gene>
    <name evidence="6" type="ORF">LshimejAT787_0805370</name>
</gene>
<evidence type="ECO:0000259" key="4">
    <source>
        <dbReference type="PROSITE" id="PS51710"/>
    </source>
</evidence>
<dbReference type="Gene3D" id="3.10.20.30">
    <property type="match status" value="1"/>
</dbReference>
<comment type="function">
    <text evidence="3">Hydrolyzes ATP, and can also hydrolyze GTP with lower efficiency. Has lower affinity for GTP.</text>
</comment>
<comment type="subcellular location">
    <subcellularLocation>
        <location evidence="3">Cytoplasm</location>
    </subcellularLocation>
</comment>
<dbReference type="InterPro" id="IPR012676">
    <property type="entry name" value="TGS-like"/>
</dbReference>
<dbReference type="InterPro" id="IPR004396">
    <property type="entry name" value="ATPase_YchF/OLA1"/>
</dbReference>
<comment type="subunit">
    <text evidence="3">Monomer.</text>
</comment>
<feature type="binding site" evidence="3">
    <location>
        <position position="235"/>
    </location>
    <ligand>
        <name>ATP</name>
        <dbReference type="ChEBI" id="CHEBI:30616"/>
    </ligand>
</feature>
<evidence type="ECO:0000256" key="3">
    <source>
        <dbReference type="HAMAP-Rule" id="MF_03167"/>
    </source>
</evidence>
<dbReference type="InterPro" id="IPR023192">
    <property type="entry name" value="TGS-like_dom_sf"/>
</dbReference>
<evidence type="ECO:0000313" key="7">
    <source>
        <dbReference type="Proteomes" id="UP001063166"/>
    </source>
</evidence>
<proteinExistence type="inferred from homology"/>
<dbReference type="InterPro" id="IPR031167">
    <property type="entry name" value="G_OBG"/>
</dbReference>
<dbReference type="Gene3D" id="1.10.150.300">
    <property type="entry name" value="TGS-like domain"/>
    <property type="match status" value="1"/>
</dbReference>
<dbReference type="CDD" id="cd04867">
    <property type="entry name" value="TGS_YchF_OLA1"/>
    <property type="match status" value="1"/>
</dbReference>
<protein>
    <recommendedName>
        <fullName evidence="3">Obg-like ATPase 1</fullName>
    </recommendedName>
</protein>
<dbReference type="InterPro" id="IPR041706">
    <property type="entry name" value="YchF_N"/>
</dbReference>
<comment type="similarity">
    <text evidence="3">Belongs to the TRAFAC class OBG-HflX-like GTPase superfamily. OBG GTPase family. YchF/OLA1 subfamily.</text>
</comment>
<dbReference type="SUPFAM" id="SSF52540">
    <property type="entry name" value="P-loop containing nucleoside triphosphate hydrolases"/>
    <property type="match status" value="1"/>
</dbReference>
<dbReference type="PROSITE" id="PS51880">
    <property type="entry name" value="TGS"/>
    <property type="match status" value="1"/>
</dbReference>
<dbReference type="PRINTS" id="PR00326">
    <property type="entry name" value="GTP1OBG"/>
</dbReference>
<sequence>MPPKKAAPAEKKILLGRPSNNLKIGIVGLPNVGKSSFFNVLSETDLGKAANFPYATIDPEEARIPVPDARFEWLCETYKPASRVPAFLTCIDIAGLTAGASTGAGLGNAFLSHVRAVDGIFQVVRAFDDAEVTHVEGDVDPIRDMEIIQTELRLKDIEWVEKSLENLKRSGRALNSTSLADKAKKEEIATVEKILKVLSVDNKDIRKAEWSNKEVDVVNGLHLLTAKPVTYLVNLSERDYIRKKNKWLPKIKAWIDANNPGDPLIPFSVALEERLARMSPEERKEEEQKIGASSALGKITQAGYSSLDLIRYFTCGPDEVRAWTIRRGTKAPQAAGVIHSDFENKFVCGEIMSYDDLKEYGSEAAVKAAGKLRQQGKPYEMVDGDIAYWKAVYILCDAGWINYLPFENIISLTDCRTPRSVFGMRLILCPLEKFLPTATLGRHDVLPRLLAYRDTAMSVDLLAIRQTKVVRVVECTRFAPHPTYLPSFFTMTASGKNAC</sequence>
<dbReference type="HAMAP" id="MF_00944">
    <property type="entry name" value="YchF_OLA1_ATPase"/>
    <property type="match status" value="1"/>
</dbReference>